<dbReference type="SUPFAM" id="SSF53850">
    <property type="entry name" value="Periplasmic binding protein-like II"/>
    <property type="match status" value="1"/>
</dbReference>
<evidence type="ECO:0000313" key="3">
    <source>
        <dbReference type="EMBL" id="ASB40152.1"/>
    </source>
</evidence>
<dbReference type="AlphaFoldDB" id="A0A1Z2XNY5"/>
<sequence length="568" mass="63433">MKGIWKRLAALAMVLALVAGLAACTGGDNSSSGSSSQGGSSSSEGSAADSSTASTPDDGEKQTSFKIFAGVSELSPDNSEKPIVQQMNEAKGVTIEWNCVSGDTLTEKKNLMLNAGSDSMPDAFMAAQLKDAEIMTCGTRGLFIPLEDYINEETMPNLMSVLEVRPDALAACTMPDGHIYTLPNFGEMGFEYKDGNTYEIGSIPQFTCINTKWLKAVNKEMPKTIDELHDVLVEFKNQDVNGNGDPNDEIPLSFIFPWDNGAWCANMTTLWAPFGCTDYNEDHRAIKDGKVYYQAASEEYKNALAYFHGWFEEGLIDIEVFSQDSSQYIAKGNGEDARLGTFVWWEIPEVVGYDRAEDYAYLPVLDGPDGTHHVNLNQTSTVSRDQFAVTSACKDPKTLLNWVDQMYDPMISMQCNYGPIGVFFDETPDEKGVYNTIELKEGETEGELKSKSELLGPTRQLTEDYGKYFYMEARAQQRLDDLRDFWFNYVDSTESYPNVVYTEEEIDVINDRLSDLKSFTEERASHWLRDGGIEAEWDQYLKDLDSMGLQDVVGAWQSAYDRYAEALK</sequence>
<feature type="chain" id="PRO_5044221493" evidence="2">
    <location>
        <begin position="23"/>
        <end position="568"/>
    </location>
</feature>
<dbReference type="Gene3D" id="3.40.190.10">
    <property type="entry name" value="Periplasmic binding protein-like II"/>
    <property type="match status" value="2"/>
</dbReference>
<keyword evidence="2" id="KW-0732">Signal</keyword>
<dbReference type="RefSeq" id="WP_066534687.1">
    <property type="nucleotide sequence ID" value="NZ_CP021422.1"/>
</dbReference>
<proteinExistence type="predicted"/>
<dbReference type="InterPro" id="IPR050490">
    <property type="entry name" value="Bact_solute-bd_prot1"/>
</dbReference>
<evidence type="ECO:0000313" key="5">
    <source>
        <dbReference type="Proteomes" id="UP000196710"/>
    </source>
</evidence>
<evidence type="ECO:0000256" key="1">
    <source>
        <dbReference type="SAM" id="MobiDB-lite"/>
    </source>
</evidence>
<reference evidence="5" key="2">
    <citation type="submission" date="2017-05" db="EMBL/GenBank/DDBJ databases">
        <title>Improved OligoMM genomes.</title>
        <authorList>
            <person name="Garzetti D."/>
        </authorList>
    </citation>
    <scope>NUCLEOTIDE SEQUENCE [LARGE SCALE GENOMIC DNA]</scope>
    <source>
        <strain evidence="5">KB18</strain>
    </source>
</reference>
<dbReference type="PANTHER" id="PTHR43649">
    <property type="entry name" value="ARABINOSE-BINDING PROTEIN-RELATED"/>
    <property type="match status" value="1"/>
</dbReference>
<dbReference type="EMBL" id="CP065321">
    <property type="protein sequence ID" value="QQR29439.1"/>
    <property type="molecule type" value="Genomic_DNA"/>
</dbReference>
<gene>
    <name evidence="3" type="ORF">ADH66_05460</name>
    <name evidence="4" type="ORF">I5Q82_15545</name>
</gene>
<feature type="signal peptide" evidence="2">
    <location>
        <begin position="1"/>
        <end position="22"/>
    </location>
</feature>
<name>A0A1Z2XNY5_9FIRM</name>
<keyword evidence="5" id="KW-1185">Reference proteome</keyword>
<feature type="region of interest" description="Disordered" evidence="1">
    <location>
        <begin position="28"/>
        <end position="61"/>
    </location>
</feature>
<dbReference type="Pfam" id="PF01547">
    <property type="entry name" value="SBP_bac_1"/>
    <property type="match status" value="1"/>
</dbReference>
<evidence type="ECO:0000256" key="2">
    <source>
        <dbReference type="SAM" id="SignalP"/>
    </source>
</evidence>
<evidence type="ECO:0000313" key="6">
    <source>
        <dbReference type="Proteomes" id="UP000596035"/>
    </source>
</evidence>
<dbReference type="EMBL" id="CP021422">
    <property type="protein sequence ID" value="ASB40152.1"/>
    <property type="molecule type" value="Genomic_DNA"/>
</dbReference>
<feature type="compositionally biased region" description="Low complexity" evidence="1">
    <location>
        <begin position="28"/>
        <end position="56"/>
    </location>
</feature>
<protein>
    <submittedName>
        <fullName evidence="4">Extracellular solute-binding protein</fullName>
    </submittedName>
</protein>
<organism evidence="4 6">
    <name type="scientific">Acutalibacter muris</name>
    <dbReference type="NCBI Taxonomy" id="1796620"/>
    <lineage>
        <taxon>Bacteria</taxon>
        <taxon>Bacillati</taxon>
        <taxon>Bacillota</taxon>
        <taxon>Clostridia</taxon>
        <taxon>Eubacteriales</taxon>
        <taxon>Acutalibacteraceae</taxon>
        <taxon>Acutalibacter</taxon>
    </lineage>
</organism>
<dbReference type="Proteomes" id="UP000596035">
    <property type="component" value="Chromosome"/>
</dbReference>
<dbReference type="InterPro" id="IPR006059">
    <property type="entry name" value="SBP"/>
</dbReference>
<reference evidence="3" key="1">
    <citation type="journal article" date="2017" name="Genome Announc.">
        <title>High-Quality Whole-Genome Sequences of the Oligo-Mouse-Microbiota Bacterial Community.</title>
        <authorList>
            <person name="Garzetti D."/>
            <person name="Brugiroux S."/>
            <person name="Bunk B."/>
            <person name="Pukall R."/>
            <person name="McCoy K.D."/>
            <person name="Macpherson A.J."/>
            <person name="Stecher B."/>
        </authorList>
    </citation>
    <scope>NUCLEOTIDE SEQUENCE</scope>
    <source>
        <strain evidence="3">KB18</strain>
    </source>
</reference>
<dbReference type="Proteomes" id="UP000196710">
    <property type="component" value="Chromosome"/>
</dbReference>
<dbReference type="KEGG" id="amur:ADH66_05460"/>
<accession>A0A1Z2XNY5</accession>
<evidence type="ECO:0000313" key="4">
    <source>
        <dbReference type="EMBL" id="QQR29439.1"/>
    </source>
</evidence>
<reference evidence="4 6" key="3">
    <citation type="submission" date="2020-11" db="EMBL/GenBank/DDBJ databases">
        <title>Closed and high quality bacterial genomes of the OMM12 community.</title>
        <authorList>
            <person name="Marbouty M."/>
            <person name="Lamy-Besnier Q."/>
            <person name="Debarbieux L."/>
            <person name="Koszul R."/>
        </authorList>
    </citation>
    <scope>NUCLEOTIDE SEQUENCE [LARGE SCALE GENOMIC DNA]</scope>
    <source>
        <strain evidence="4 6">KB18</strain>
    </source>
</reference>
<dbReference type="PANTHER" id="PTHR43649:SF12">
    <property type="entry name" value="DIACETYLCHITOBIOSE BINDING PROTEIN DASA"/>
    <property type="match status" value="1"/>
</dbReference>
<dbReference type="PROSITE" id="PS51257">
    <property type="entry name" value="PROKAR_LIPOPROTEIN"/>
    <property type="match status" value="1"/>
</dbReference>